<evidence type="ECO:0000256" key="8">
    <source>
        <dbReference type="ARBA" id="ARBA00023002"/>
    </source>
</evidence>
<proteinExistence type="inferred from homology"/>
<reference evidence="13" key="1">
    <citation type="submission" date="2020-02" db="EMBL/GenBank/DDBJ databases">
        <authorList>
            <person name="Meier V. D."/>
        </authorList>
    </citation>
    <scope>NUCLEOTIDE SEQUENCE</scope>
    <source>
        <strain evidence="13">AVDCRST_MAG86</strain>
    </source>
</reference>
<keyword evidence="9 11" id="KW-0472">Membrane</keyword>
<feature type="binding site" evidence="11">
    <location>
        <position position="297"/>
    </location>
    <ligand>
        <name>FMN</name>
        <dbReference type="ChEBI" id="CHEBI:58210"/>
    </ligand>
</feature>
<comment type="subcellular location">
    <subcellularLocation>
        <location evidence="11">Cell membrane</location>
        <topology evidence="11">Peripheral membrane protein</topology>
    </subcellularLocation>
    <subcellularLocation>
        <location evidence="2">Membrane</location>
    </subcellularLocation>
</comment>
<dbReference type="GO" id="GO:0005737">
    <property type="term" value="C:cytoplasm"/>
    <property type="evidence" value="ECO:0007669"/>
    <property type="project" value="InterPro"/>
</dbReference>
<evidence type="ECO:0000313" key="13">
    <source>
        <dbReference type="EMBL" id="CAA9566072.1"/>
    </source>
</evidence>
<feature type="binding site" evidence="11">
    <location>
        <position position="147"/>
    </location>
    <ligand>
        <name>FMN</name>
        <dbReference type="ChEBI" id="CHEBI:58210"/>
    </ligand>
</feature>
<dbReference type="InterPro" id="IPR001295">
    <property type="entry name" value="Dihydroorotate_DH_CS"/>
</dbReference>
<evidence type="ECO:0000256" key="3">
    <source>
        <dbReference type="ARBA" id="ARBA00005161"/>
    </source>
</evidence>
<feature type="binding site" evidence="11">
    <location>
        <position position="180"/>
    </location>
    <ligand>
        <name>FMN</name>
        <dbReference type="ChEBI" id="CHEBI:58210"/>
    </ligand>
</feature>
<dbReference type="Gene3D" id="3.20.20.70">
    <property type="entry name" value="Aldolase class I"/>
    <property type="match status" value="1"/>
</dbReference>
<dbReference type="NCBIfam" id="NF003645">
    <property type="entry name" value="PRK05286.1-2"/>
    <property type="match status" value="1"/>
</dbReference>
<dbReference type="AlphaFoldDB" id="A0A6J4V1U7"/>
<dbReference type="PROSITE" id="PS00911">
    <property type="entry name" value="DHODEHASE_1"/>
    <property type="match status" value="1"/>
</dbReference>
<dbReference type="GO" id="GO:0006207">
    <property type="term" value="P:'de novo' pyrimidine nucleobase biosynthetic process"/>
    <property type="evidence" value="ECO:0007669"/>
    <property type="project" value="UniProtKB-UniRule"/>
</dbReference>
<dbReference type="InterPro" id="IPR050074">
    <property type="entry name" value="DHO_dehydrogenase"/>
</dbReference>
<evidence type="ECO:0000256" key="4">
    <source>
        <dbReference type="ARBA" id="ARBA00005359"/>
    </source>
</evidence>
<feature type="binding site" evidence="11">
    <location>
        <position position="248"/>
    </location>
    <ligand>
        <name>FMN</name>
        <dbReference type="ChEBI" id="CHEBI:58210"/>
    </ligand>
</feature>
<evidence type="ECO:0000259" key="12">
    <source>
        <dbReference type="Pfam" id="PF01180"/>
    </source>
</evidence>
<comment type="subunit">
    <text evidence="11">Monomer.</text>
</comment>
<feature type="domain" description="Dihydroorotate dehydrogenase catalytic" evidence="12">
    <location>
        <begin position="49"/>
        <end position="340"/>
    </location>
</feature>
<keyword evidence="5 11" id="KW-0285">Flavoprotein</keyword>
<dbReference type="HAMAP" id="MF_00225">
    <property type="entry name" value="DHO_dh_type2"/>
    <property type="match status" value="1"/>
</dbReference>
<evidence type="ECO:0000256" key="9">
    <source>
        <dbReference type="ARBA" id="ARBA00023136"/>
    </source>
</evidence>
<comment type="pathway">
    <text evidence="3 11">Pyrimidine metabolism; UMP biosynthesis via de novo pathway; orotate from (S)-dihydroorotate (quinone route): step 1/1.</text>
</comment>
<evidence type="ECO:0000256" key="11">
    <source>
        <dbReference type="HAMAP-Rule" id="MF_00225"/>
    </source>
</evidence>
<dbReference type="PANTHER" id="PTHR48109:SF4">
    <property type="entry name" value="DIHYDROOROTATE DEHYDROGENASE (QUINONE), MITOCHONDRIAL"/>
    <property type="match status" value="1"/>
</dbReference>
<evidence type="ECO:0000256" key="5">
    <source>
        <dbReference type="ARBA" id="ARBA00022630"/>
    </source>
</evidence>
<feature type="binding site" evidence="11">
    <location>
        <begin position="66"/>
        <end position="70"/>
    </location>
    <ligand>
        <name>FMN</name>
        <dbReference type="ChEBI" id="CHEBI:58210"/>
    </ligand>
</feature>
<comment type="similarity">
    <text evidence="4 11">Belongs to the dihydroorotate dehydrogenase family. Type 2 subfamily.</text>
</comment>
<dbReference type="SUPFAM" id="SSF51395">
    <property type="entry name" value="FMN-linked oxidoreductases"/>
    <property type="match status" value="1"/>
</dbReference>
<evidence type="ECO:0000256" key="10">
    <source>
        <dbReference type="ARBA" id="ARBA00048639"/>
    </source>
</evidence>
<dbReference type="InterPro" id="IPR005719">
    <property type="entry name" value="Dihydroorotate_DH_2"/>
</dbReference>
<organism evidence="13">
    <name type="scientific">uncultured Truepera sp</name>
    <dbReference type="NCBI Taxonomy" id="543023"/>
    <lineage>
        <taxon>Bacteria</taxon>
        <taxon>Thermotogati</taxon>
        <taxon>Deinococcota</taxon>
        <taxon>Deinococci</taxon>
        <taxon>Trueperales</taxon>
        <taxon>Trueperaceae</taxon>
        <taxon>Truepera</taxon>
        <taxon>environmental samples</taxon>
    </lineage>
</organism>
<evidence type="ECO:0000256" key="2">
    <source>
        <dbReference type="ARBA" id="ARBA00004370"/>
    </source>
</evidence>
<feature type="binding site" evidence="11">
    <location>
        <begin position="318"/>
        <end position="319"/>
    </location>
    <ligand>
        <name>FMN</name>
        <dbReference type="ChEBI" id="CHEBI:58210"/>
    </ligand>
</feature>
<evidence type="ECO:0000256" key="7">
    <source>
        <dbReference type="ARBA" id="ARBA00022975"/>
    </source>
</evidence>
<feature type="binding site" evidence="11">
    <location>
        <position position="220"/>
    </location>
    <ligand>
        <name>FMN</name>
        <dbReference type="ChEBI" id="CHEBI:58210"/>
    </ligand>
</feature>
<dbReference type="InterPro" id="IPR013785">
    <property type="entry name" value="Aldolase_TIM"/>
</dbReference>
<feature type="binding site" evidence="11">
    <location>
        <begin position="249"/>
        <end position="250"/>
    </location>
    <ligand>
        <name>substrate</name>
    </ligand>
</feature>
<dbReference type="PROSITE" id="PS00912">
    <property type="entry name" value="DHODEHASE_2"/>
    <property type="match status" value="1"/>
</dbReference>
<keyword evidence="11" id="KW-1003">Cell membrane</keyword>
<dbReference type="InterPro" id="IPR005720">
    <property type="entry name" value="Dihydroorotate_DH_cat"/>
</dbReference>
<comment type="cofactor">
    <cofactor evidence="11">
        <name>FMN</name>
        <dbReference type="ChEBI" id="CHEBI:58210"/>
    </cofactor>
    <text evidence="11">Binds 1 FMN per subunit.</text>
</comment>
<dbReference type="UniPathway" id="UPA00070">
    <property type="reaction ID" value="UER00946"/>
</dbReference>
<feature type="binding site" evidence="11">
    <location>
        <position position="185"/>
    </location>
    <ligand>
        <name>substrate</name>
    </ligand>
</feature>
<dbReference type="GO" id="GO:0106430">
    <property type="term" value="F:dihydroorotate dehydrogenase (quinone) activity"/>
    <property type="evidence" value="ECO:0007669"/>
    <property type="project" value="UniProtKB-EC"/>
</dbReference>
<accession>A0A6J4V1U7</accession>
<dbReference type="Pfam" id="PF01180">
    <property type="entry name" value="DHO_dh"/>
    <property type="match status" value="1"/>
</dbReference>
<feature type="binding site" evidence="11">
    <location>
        <position position="70"/>
    </location>
    <ligand>
        <name>substrate</name>
    </ligand>
</feature>
<comment type="function">
    <text evidence="1 11">Catalyzes the conversion of dihydroorotate to orotate with quinone as electron acceptor.</text>
</comment>
<comment type="catalytic activity">
    <reaction evidence="10 11">
        <text>(S)-dihydroorotate + a quinone = orotate + a quinol</text>
        <dbReference type="Rhea" id="RHEA:30187"/>
        <dbReference type="ChEBI" id="CHEBI:24646"/>
        <dbReference type="ChEBI" id="CHEBI:30839"/>
        <dbReference type="ChEBI" id="CHEBI:30864"/>
        <dbReference type="ChEBI" id="CHEBI:132124"/>
        <dbReference type="EC" id="1.3.5.2"/>
    </reaction>
</comment>
<feature type="binding site" evidence="11">
    <location>
        <position position="269"/>
    </location>
    <ligand>
        <name>FMN</name>
        <dbReference type="ChEBI" id="CHEBI:58210"/>
    </ligand>
</feature>
<dbReference type="NCBIfam" id="TIGR01036">
    <property type="entry name" value="pyrD_sub2"/>
    <property type="match status" value="1"/>
</dbReference>
<dbReference type="NCBIfam" id="NF003652">
    <property type="entry name" value="PRK05286.2-5"/>
    <property type="match status" value="1"/>
</dbReference>
<sequence>MYTRLKPLLFKSDPERIHEHAMHMLSWAAEHPGALRLLGAVCTVRDPRLTTHAFGLTFPNPVGLAAGFDKNAVAVPTWAALGFGFVEVGSVTAHAQPGNPKPRLFRLPEDEAIINRLGFNNEGVEAVAARLSALRETGQVRVPLGVNIGKSKVTPLKNAPQDYLVSLRRLWPHADYFVINVSSPNTPGLRALQERGRLQELLSAVAEFAAYQPPKPVLLKVAPDLSDAALAEVAELAVTHKLAGLVATNTTVSREGLKTSLNETGGLSGRPLRARSLGVLHFLTGLGTGLPIVSVGGIATSDDVFERLCAGACLVQLYTSLVYEGPLLIKKLNGGLLERLERDGLSLQNLTAVR</sequence>
<feature type="binding site" evidence="11">
    <location>
        <position position="90"/>
    </location>
    <ligand>
        <name>FMN</name>
        <dbReference type="ChEBI" id="CHEBI:58210"/>
    </ligand>
</feature>
<dbReference type="PANTHER" id="PTHR48109">
    <property type="entry name" value="DIHYDROOROTATE DEHYDROGENASE (QUINONE), MITOCHONDRIAL-RELATED"/>
    <property type="match status" value="1"/>
</dbReference>
<evidence type="ECO:0000256" key="6">
    <source>
        <dbReference type="ARBA" id="ARBA00022643"/>
    </source>
</evidence>
<feature type="binding site" evidence="11">
    <location>
        <begin position="115"/>
        <end position="119"/>
    </location>
    <ligand>
        <name>substrate</name>
    </ligand>
</feature>
<dbReference type="GO" id="GO:0005886">
    <property type="term" value="C:plasma membrane"/>
    <property type="evidence" value="ECO:0007669"/>
    <property type="project" value="UniProtKB-SubCell"/>
</dbReference>
<dbReference type="EMBL" id="CADCWP010000077">
    <property type="protein sequence ID" value="CAA9566072.1"/>
    <property type="molecule type" value="Genomic_DNA"/>
</dbReference>
<gene>
    <name evidence="11" type="primary">pyrD</name>
    <name evidence="13" type="ORF">AVDCRST_MAG86-1070</name>
</gene>
<dbReference type="GO" id="GO:0044205">
    <property type="term" value="P:'de novo' UMP biosynthetic process"/>
    <property type="evidence" value="ECO:0007669"/>
    <property type="project" value="UniProtKB-UniRule"/>
</dbReference>
<feature type="active site" description="Nucleophile" evidence="11">
    <location>
        <position position="183"/>
    </location>
</feature>
<feature type="binding site" evidence="11">
    <location>
        <position position="180"/>
    </location>
    <ligand>
        <name>substrate</name>
    </ligand>
</feature>
<dbReference type="InterPro" id="IPR012135">
    <property type="entry name" value="Dihydroorotate_DH_1_2"/>
</dbReference>
<dbReference type="PIRSF" id="PIRSF000164">
    <property type="entry name" value="DHO_oxidase"/>
    <property type="match status" value="1"/>
</dbReference>
<protein>
    <recommendedName>
        <fullName evidence="11">Dihydroorotate dehydrogenase (quinone)</fullName>
        <ecNumber evidence="11">1.3.5.2</ecNumber>
    </recommendedName>
    <alternativeName>
        <fullName evidence="11">DHOdehase</fullName>
        <shortName evidence="11">DHOD</shortName>
        <shortName evidence="11">DHODase</shortName>
    </alternativeName>
    <alternativeName>
        <fullName evidence="11">Dihydroorotate oxidase</fullName>
    </alternativeName>
</protein>
<keyword evidence="6 11" id="KW-0288">FMN</keyword>
<dbReference type="CDD" id="cd04738">
    <property type="entry name" value="DHOD_2_like"/>
    <property type="match status" value="1"/>
</dbReference>
<dbReference type="EC" id="1.3.5.2" evidence="11"/>
<evidence type="ECO:0000256" key="1">
    <source>
        <dbReference type="ARBA" id="ARBA00003125"/>
    </source>
</evidence>
<keyword evidence="7 11" id="KW-0665">Pyrimidine biosynthesis</keyword>
<keyword evidence="8 11" id="KW-0560">Oxidoreductase</keyword>
<name>A0A6J4V1U7_9DEIN</name>